<keyword evidence="2" id="KW-1185">Reference proteome</keyword>
<accession>A0A9P8PVE6</accession>
<sequence length="234" mass="24607">MLVEPNPGRDGGVVKKALVEATPTCLLVDSFVYFCASLSEPVSFHLDLSLESNCGFNADAASTVLDSDFSVLLTLSNGDLKISLVVCVPKLANGDSVVLVLPEISANCVLLTCEPKILPVLVEPELNGELVLFPVRSSPRSFLESAKISVSVFKLLNVNEVDPNAGVPNFGVPNAGLPNDEAVSDFPNGAAVLELLKATDPKLELPNAESSGLLSVLFWGKATSGTEFDLFGSC</sequence>
<comment type="caution">
    <text evidence="1">The sequence shown here is derived from an EMBL/GenBank/DDBJ whole genome shotgun (WGS) entry which is preliminary data.</text>
</comment>
<evidence type="ECO:0000313" key="2">
    <source>
        <dbReference type="Proteomes" id="UP000769528"/>
    </source>
</evidence>
<protein>
    <submittedName>
        <fullName evidence="1">Uncharacterized protein</fullName>
    </submittedName>
</protein>
<proteinExistence type="predicted"/>
<evidence type="ECO:0000313" key="1">
    <source>
        <dbReference type="EMBL" id="KAH3679138.1"/>
    </source>
</evidence>
<dbReference type="Proteomes" id="UP000769528">
    <property type="component" value="Unassembled WGS sequence"/>
</dbReference>
<dbReference type="EMBL" id="JAEUBF010000389">
    <property type="protein sequence ID" value="KAH3679138.1"/>
    <property type="molecule type" value="Genomic_DNA"/>
</dbReference>
<organism evidence="1 2">
    <name type="scientific">Wickerhamomyces mucosus</name>
    <dbReference type="NCBI Taxonomy" id="1378264"/>
    <lineage>
        <taxon>Eukaryota</taxon>
        <taxon>Fungi</taxon>
        <taxon>Dikarya</taxon>
        <taxon>Ascomycota</taxon>
        <taxon>Saccharomycotina</taxon>
        <taxon>Saccharomycetes</taxon>
        <taxon>Phaffomycetales</taxon>
        <taxon>Wickerhamomycetaceae</taxon>
        <taxon>Wickerhamomyces</taxon>
    </lineage>
</organism>
<reference evidence="1" key="2">
    <citation type="submission" date="2021-01" db="EMBL/GenBank/DDBJ databases">
        <authorList>
            <person name="Schikora-Tamarit M.A."/>
        </authorList>
    </citation>
    <scope>NUCLEOTIDE SEQUENCE</scope>
    <source>
        <strain evidence="1">CBS6341</strain>
    </source>
</reference>
<name>A0A9P8PVE6_9ASCO</name>
<dbReference type="AlphaFoldDB" id="A0A9P8PVE6"/>
<gene>
    <name evidence="1" type="ORF">WICMUC_001149</name>
</gene>
<reference evidence="1" key="1">
    <citation type="journal article" date="2021" name="Open Biol.">
        <title>Shared evolutionary footprints suggest mitochondrial oxidative damage underlies multiple complex I losses in fungi.</title>
        <authorList>
            <person name="Schikora-Tamarit M.A."/>
            <person name="Marcet-Houben M."/>
            <person name="Nosek J."/>
            <person name="Gabaldon T."/>
        </authorList>
    </citation>
    <scope>NUCLEOTIDE SEQUENCE</scope>
    <source>
        <strain evidence="1">CBS6341</strain>
    </source>
</reference>